<name>A0A7K1SVU6_9SPHI</name>
<dbReference type="RefSeq" id="WP_157565779.1">
    <property type="nucleotide sequence ID" value="NZ_WPIK01000006.1"/>
</dbReference>
<dbReference type="Proteomes" id="UP000462014">
    <property type="component" value="Unassembled WGS sequence"/>
</dbReference>
<keyword evidence="2" id="KW-1185">Reference proteome</keyword>
<sequence length="47" mass="5430">MSERNKLSKPRITLDGKYIYTFTFKGDGYGTVDVIDLITENNYFASF</sequence>
<evidence type="ECO:0000313" key="2">
    <source>
        <dbReference type="Proteomes" id="UP000462014"/>
    </source>
</evidence>
<protein>
    <submittedName>
        <fullName evidence="1">Uncharacterized protein</fullName>
    </submittedName>
</protein>
<evidence type="ECO:0000313" key="1">
    <source>
        <dbReference type="EMBL" id="MVN21445.1"/>
    </source>
</evidence>
<organism evidence="1 2">
    <name type="scientific">Mucilaginibacter arboris</name>
    <dbReference type="NCBI Taxonomy" id="2682090"/>
    <lineage>
        <taxon>Bacteria</taxon>
        <taxon>Pseudomonadati</taxon>
        <taxon>Bacteroidota</taxon>
        <taxon>Sphingobacteriia</taxon>
        <taxon>Sphingobacteriales</taxon>
        <taxon>Sphingobacteriaceae</taxon>
        <taxon>Mucilaginibacter</taxon>
    </lineage>
</organism>
<dbReference type="AlphaFoldDB" id="A0A7K1SVU6"/>
<comment type="caution">
    <text evidence="1">The sequence shown here is derived from an EMBL/GenBank/DDBJ whole genome shotgun (WGS) entry which is preliminary data.</text>
</comment>
<gene>
    <name evidence="1" type="ORF">GO621_07835</name>
</gene>
<reference evidence="1 2" key="1">
    <citation type="submission" date="2019-12" db="EMBL/GenBank/DDBJ databases">
        <title>Mucilaginibacter sp. HMF7410 genome sequencing and assembly.</title>
        <authorList>
            <person name="Kang H."/>
            <person name="Cha I."/>
            <person name="Kim H."/>
            <person name="Joh K."/>
        </authorList>
    </citation>
    <scope>NUCLEOTIDE SEQUENCE [LARGE SCALE GENOMIC DNA]</scope>
    <source>
        <strain evidence="1 2">HMF7410</strain>
    </source>
</reference>
<accession>A0A7K1SVU6</accession>
<dbReference type="EMBL" id="WPIK01000006">
    <property type="protein sequence ID" value="MVN21445.1"/>
    <property type="molecule type" value="Genomic_DNA"/>
</dbReference>
<proteinExistence type="predicted"/>